<dbReference type="GO" id="GO:1901135">
    <property type="term" value="P:carbohydrate derivative metabolic process"/>
    <property type="evidence" value="ECO:0007669"/>
    <property type="project" value="UniProtKB-ARBA"/>
</dbReference>
<sequence length="392" mass="45005">MHINILARPDHSLKLFEQLLKIKSEDDVIKLYTFYALRKGSVANNLFPKFKTAPEQAIVLMFFTFITRISNIFLRKIGVNTRENEIRMFRAFAPKAELAKADVLHYWPFYCAGMVKQLKGNKNMRTVAEYYEAEPSFVNSIYDDEYKKFAIKTEKKINTLIDQNACFEFEDNFIVASEFTKKTYELKYPNKNYYVCKYGPAGYPLDKNSDFFVSKKCEVFNIVFVGQICVEKGVHYLIEAVKNIDVKLDLVGPIRNGQEKIFSKMISENKNVKHLGPKRHSEILDILRGYDLFCLPSLADNYSLAVVEALSVRIPVVVTENCGNAEDVKRYNLGLVATVKNADSLKACIMGIKTNFDFSLFNDGLEEFFSLENQLVYPKAVLDVYKMIAGSY</sequence>
<dbReference type="RefSeq" id="WP_169564070.1">
    <property type="nucleotide sequence ID" value="NZ_JAAXYH010000005.1"/>
</dbReference>
<dbReference type="Pfam" id="PF00534">
    <property type="entry name" value="Glycos_transf_1"/>
    <property type="match status" value="1"/>
</dbReference>
<comment type="caution">
    <text evidence="2">The sequence shown here is derived from an EMBL/GenBank/DDBJ whole genome shotgun (WGS) entry which is preliminary data.</text>
</comment>
<dbReference type="Gene3D" id="3.40.50.2000">
    <property type="entry name" value="Glycogen Phosphorylase B"/>
    <property type="match status" value="2"/>
</dbReference>
<proteinExistence type="predicted"/>
<evidence type="ECO:0000259" key="1">
    <source>
        <dbReference type="Pfam" id="PF00534"/>
    </source>
</evidence>
<gene>
    <name evidence="2" type="ORF">HC757_09290</name>
</gene>
<evidence type="ECO:0000313" key="3">
    <source>
        <dbReference type="Proteomes" id="UP000737113"/>
    </source>
</evidence>
<dbReference type="CDD" id="cd03801">
    <property type="entry name" value="GT4_PimA-like"/>
    <property type="match status" value="1"/>
</dbReference>
<dbReference type="AlphaFoldDB" id="A0A972JKP7"/>
<dbReference type="SUPFAM" id="SSF53756">
    <property type="entry name" value="UDP-Glycosyltransferase/glycogen phosphorylase"/>
    <property type="match status" value="1"/>
</dbReference>
<dbReference type="GO" id="GO:0016757">
    <property type="term" value="F:glycosyltransferase activity"/>
    <property type="evidence" value="ECO:0007669"/>
    <property type="project" value="InterPro"/>
</dbReference>
<keyword evidence="3" id="KW-1185">Reference proteome</keyword>
<evidence type="ECO:0000313" key="2">
    <source>
        <dbReference type="EMBL" id="NMH65364.1"/>
    </source>
</evidence>
<dbReference type="Proteomes" id="UP000737113">
    <property type="component" value="Unassembled WGS sequence"/>
</dbReference>
<feature type="domain" description="Glycosyl transferase family 1" evidence="1">
    <location>
        <begin position="218"/>
        <end position="349"/>
    </location>
</feature>
<accession>A0A972JKP7</accession>
<dbReference type="EMBL" id="JAAXYH010000005">
    <property type="protein sequence ID" value="NMH65364.1"/>
    <property type="molecule type" value="Genomic_DNA"/>
</dbReference>
<dbReference type="InterPro" id="IPR001296">
    <property type="entry name" value="Glyco_trans_1"/>
</dbReference>
<reference evidence="2" key="1">
    <citation type="submission" date="2020-04" db="EMBL/GenBank/DDBJ databases">
        <title>Description of Shewanella salipaludis sp. nov., isolated from a salt marsh.</title>
        <authorList>
            <person name="Park S."/>
            <person name="Yoon J.-H."/>
        </authorList>
    </citation>
    <scope>NUCLEOTIDE SEQUENCE</scope>
    <source>
        <strain evidence="2">SHSM-M6</strain>
    </source>
</reference>
<dbReference type="PANTHER" id="PTHR12526">
    <property type="entry name" value="GLYCOSYLTRANSFERASE"/>
    <property type="match status" value="1"/>
</dbReference>
<protein>
    <submittedName>
        <fullName evidence="2">Glycosyltransferase family 4 protein</fullName>
    </submittedName>
</protein>
<name>A0A972JKP7_9GAMM</name>
<organism evidence="2 3">
    <name type="scientific">Shewanella salipaludis</name>
    <dbReference type="NCBI Taxonomy" id="2723052"/>
    <lineage>
        <taxon>Bacteria</taxon>
        <taxon>Pseudomonadati</taxon>
        <taxon>Pseudomonadota</taxon>
        <taxon>Gammaproteobacteria</taxon>
        <taxon>Alteromonadales</taxon>
        <taxon>Shewanellaceae</taxon>
        <taxon>Shewanella</taxon>
    </lineage>
</organism>